<dbReference type="Pfam" id="PF04307">
    <property type="entry name" value="YdjM"/>
    <property type="match status" value="1"/>
</dbReference>
<dbReference type="Proteomes" id="UP001501729">
    <property type="component" value="Unassembled WGS sequence"/>
</dbReference>
<sequence>MWPWEHLAFGYLAYSGLRRLRTGKPPRSDAVVALGVATQLPDLVDKPLAWTLSVLPSGHSLAHSLLTALPLSAVALVLAHRARRTDIGVAFTVGYLSHLAGDIIYPVAVGKDPAPGFLLWPLVPVPQDQSTLGFLARFRSYFGDYLTYLNDPAIQSYLALELGLLFGVFCLWLFDGMPGVPREIVRYTPVIGR</sequence>
<gene>
    <name evidence="2" type="ORF">GCM10025751_09640</name>
</gene>
<feature type="transmembrane region" description="Helical" evidence="1">
    <location>
        <begin position="87"/>
        <end position="108"/>
    </location>
</feature>
<proteinExistence type="predicted"/>
<dbReference type="GeneID" id="68611520"/>
<evidence type="ECO:0000313" key="3">
    <source>
        <dbReference type="Proteomes" id="UP001501729"/>
    </source>
</evidence>
<evidence type="ECO:0008006" key="4">
    <source>
        <dbReference type="Google" id="ProtNLM"/>
    </source>
</evidence>
<dbReference type="EMBL" id="BAABKX010000001">
    <property type="protein sequence ID" value="GAA5044014.1"/>
    <property type="molecule type" value="Genomic_DNA"/>
</dbReference>
<reference evidence="2 3" key="1">
    <citation type="journal article" date="2019" name="Int. J. Syst. Evol. Microbiol.">
        <title>The Global Catalogue of Microorganisms (GCM) 10K type strain sequencing project: providing services to taxonomists for standard genome sequencing and annotation.</title>
        <authorList>
            <consortium name="The Broad Institute Genomics Platform"/>
            <consortium name="The Broad Institute Genome Sequencing Center for Infectious Disease"/>
            <person name="Wu L."/>
            <person name="Ma J."/>
        </authorList>
    </citation>
    <scope>NUCLEOTIDE SEQUENCE [LARGE SCALE GENOMIC DNA]</scope>
    <source>
        <strain evidence="2 3">JCM 17504</strain>
    </source>
</reference>
<feature type="transmembrane region" description="Helical" evidence="1">
    <location>
        <begin position="154"/>
        <end position="174"/>
    </location>
</feature>
<organism evidence="2 3">
    <name type="scientific">Haladaptatus pallidirubidus</name>
    <dbReference type="NCBI Taxonomy" id="1008152"/>
    <lineage>
        <taxon>Archaea</taxon>
        <taxon>Methanobacteriati</taxon>
        <taxon>Methanobacteriota</taxon>
        <taxon>Stenosarchaea group</taxon>
        <taxon>Halobacteria</taxon>
        <taxon>Halobacteriales</taxon>
        <taxon>Haladaptataceae</taxon>
        <taxon>Haladaptatus</taxon>
    </lineage>
</organism>
<keyword evidence="1" id="KW-0812">Transmembrane</keyword>
<dbReference type="AlphaFoldDB" id="A0AAV3UDH1"/>
<evidence type="ECO:0000313" key="2">
    <source>
        <dbReference type="EMBL" id="GAA5044014.1"/>
    </source>
</evidence>
<feature type="transmembrane region" description="Helical" evidence="1">
    <location>
        <begin position="61"/>
        <end position="80"/>
    </location>
</feature>
<keyword evidence="3" id="KW-1185">Reference proteome</keyword>
<dbReference type="InterPro" id="IPR007404">
    <property type="entry name" value="YdjM-like"/>
</dbReference>
<keyword evidence="1" id="KW-0472">Membrane</keyword>
<name>A0AAV3UDH1_9EURY</name>
<comment type="caution">
    <text evidence="2">The sequence shown here is derived from an EMBL/GenBank/DDBJ whole genome shotgun (WGS) entry which is preliminary data.</text>
</comment>
<keyword evidence="1" id="KW-1133">Transmembrane helix</keyword>
<evidence type="ECO:0000256" key="1">
    <source>
        <dbReference type="SAM" id="Phobius"/>
    </source>
</evidence>
<protein>
    <recommendedName>
        <fullName evidence="4">LexA-binding, inner membrane-associated hydrolase</fullName>
    </recommendedName>
</protein>
<accession>A0AAV3UDH1</accession>
<dbReference type="RefSeq" id="WP_227775747.1">
    <property type="nucleotide sequence ID" value="NZ_BAABKX010000001.1"/>
</dbReference>